<name>A0ABP6T0R2_9ACTN</name>
<evidence type="ECO:0000313" key="1">
    <source>
        <dbReference type="EMBL" id="GAA3389205.1"/>
    </source>
</evidence>
<evidence type="ECO:0000313" key="2">
    <source>
        <dbReference type="Proteomes" id="UP001501676"/>
    </source>
</evidence>
<keyword evidence="2" id="KW-1185">Reference proteome</keyword>
<organism evidence="1 2">
    <name type="scientific">Cryptosporangium minutisporangium</name>
    <dbReference type="NCBI Taxonomy" id="113569"/>
    <lineage>
        <taxon>Bacteria</taxon>
        <taxon>Bacillati</taxon>
        <taxon>Actinomycetota</taxon>
        <taxon>Actinomycetes</taxon>
        <taxon>Cryptosporangiales</taxon>
        <taxon>Cryptosporangiaceae</taxon>
        <taxon>Cryptosporangium</taxon>
    </lineage>
</organism>
<sequence>MAARIISPSDRLLEGFCPDETHARLRTEPVGDHRAGRCDGCDAWWRAEFRGGQYTRVWITVRTRDDRVVDLPADLGSLDQGAAIPTYVAYAHRRADDER</sequence>
<protein>
    <submittedName>
        <fullName evidence="1">Uncharacterized protein</fullName>
    </submittedName>
</protein>
<dbReference type="EMBL" id="BAAAYN010000024">
    <property type="protein sequence ID" value="GAA3389205.1"/>
    <property type="molecule type" value="Genomic_DNA"/>
</dbReference>
<dbReference type="RefSeq" id="WP_345729524.1">
    <property type="nucleotide sequence ID" value="NZ_BAAAYN010000024.1"/>
</dbReference>
<accession>A0ABP6T0R2</accession>
<dbReference type="Proteomes" id="UP001501676">
    <property type="component" value="Unassembled WGS sequence"/>
</dbReference>
<comment type="caution">
    <text evidence="1">The sequence shown here is derived from an EMBL/GenBank/DDBJ whole genome shotgun (WGS) entry which is preliminary data.</text>
</comment>
<gene>
    <name evidence="1" type="ORF">GCM10020369_38430</name>
</gene>
<proteinExistence type="predicted"/>
<reference evidence="2" key="1">
    <citation type="journal article" date="2019" name="Int. J. Syst. Evol. Microbiol.">
        <title>The Global Catalogue of Microorganisms (GCM) 10K type strain sequencing project: providing services to taxonomists for standard genome sequencing and annotation.</title>
        <authorList>
            <consortium name="The Broad Institute Genomics Platform"/>
            <consortium name="The Broad Institute Genome Sequencing Center for Infectious Disease"/>
            <person name="Wu L."/>
            <person name="Ma J."/>
        </authorList>
    </citation>
    <scope>NUCLEOTIDE SEQUENCE [LARGE SCALE GENOMIC DNA]</scope>
    <source>
        <strain evidence="2">JCM 9458</strain>
    </source>
</reference>